<dbReference type="RefSeq" id="WP_099998417.1">
    <property type="nucleotide sequence ID" value="NZ_CP017940.1"/>
</dbReference>
<dbReference type="Gene3D" id="3.90.79.10">
    <property type="entry name" value="Nucleoside Triphosphate Pyrophosphohydrolase"/>
    <property type="match status" value="1"/>
</dbReference>
<comment type="caution">
    <text evidence="1">The sequence shown here is derived from an EMBL/GenBank/DDBJ whole genome shotgun (WGS) entry which is preliminary data.</text>
</comment>
<dbReference type="EMBL" id="MZMT01000014">
    <property type="protein sequence ID" value="PIO45939.1"/>
    <property type="molecule type" value="Genomic_DNA"/>
</dbReference>
<dbReference type="SUPFAM" id="SSF55811">
    <property type="entry name" value="Nudix"/>
    <property type="match status" value="1"/>
</dbReference>
<dbReference type="KEGG" id="pht:BLM14_05195"/>
<evidence type="ECO:0000313" key="1">
    <source>
        <dbReference type="EMBL" id="PIO45939.1"/>
    </source>
</evidence>
<reference evidence="1 2" key="1">
    <citation type="journal article" date="2017" name="Int J Environ Stud">
        <title>Does the Miocene-Pliocene relict legume Oxytropis triphylla form nitrogen-fixing nodules with a combination of bacterial strains?</title>
        <authorList>
            <person name="Safronova V."/>
            <person name="Belimov A."/>
            <person name="Sazanova A."/>
            <person name="Kuznetsova I."/>
            <person name="Popova J."/>
            <person name="Andronov E."/>
            <person name="Verkhozina A."/>
            <person name="Tikhonovich I."/>
        </authorList>
    </citation>
    <scope>NUCLEOTIDE SEQUENCE [LARGE SCALE GENOMIC DNA]</scope>
    <source>
        <strain evidence="1 2">Tri-38</strain>
    </source>
</reference>
<evidence type="ECO:0000313" key="2">
    <source>
        <dbReference type="Proteomes" id="UP000232163"/>
    </source>
</evidence>
<sequence>MHHIAEKTVIPIKSAIVRIDTAPLGYELEHREGIAANWASATTANPALFNGPFFMAEQASVTEEAFEARYHRTRFATMMHWKANATSNKPWHIFSVGVIVSNDNKLIAGRMAMSTAAAGRVYFPAGSFDESDVVNEHVDIDGNMQREVEEETGVRLSEASHRDDQIHLVAADRSIALFRRHYFDVTGDELLERIRSHIAAEEDSELDDVTAISAAGEMGARTPDTFRTFADWHFAQG</sequence>
<dbReference type="GO" id="GO:0016787">
    <property type="term" value="F:hydrolase activity"/>
    <property type="evidence" value="ECO:0007669"/>
    <property type="project" value="UniProtKB-KW"/>
</dbReference>
<keyword evidence="1" id="KW-0378">Hydrolase</keyword>
<dbReference type="AlphaFoldDB" id="A0A2N9W2H1"/>
<proteinExistence type="predicted"/>
<gene>
    <name evidence="1" type="ORF">B5P45_05240</name>
</gene>
<name>A0A2N9W2H1_9HYPH</name>
<dbReference type="OrthoDB" id="9806849at2"/>
<protein>
    <submittedName>
        <fullName evidence="1">NUDIX hydrolase</fullName>
    </submittedName>
</protein>
<organism evidence="1 2">
    <name type="scientific">Phyllobacterium zundukense</name>
    <dbReference type="NCBI Taxonomy" id="1867719"/>
    <lineage>
        <taxon>Bacteria</taxon>
        <taxon>Pseudomonadati</taxon>
        <taxon>Pseudomonadota</taxon>
        <taxon>Alphaproteobacteria</taxon>
        <taxon>Hyphomicrobiales</taxon>
        <taxon>Phyllobacteriaceae</taxon>
        <taxon>Phyllobacterium</taxon>
    </lineage>
</organism>
<dbReference type="Proteomes" id="UP000232163">
    <property type="component" value="Unassembled WGS sequence"/>
</dbReference>
<dbReference type="InterPro" id="IPR015797">
    <property type="entry name" value="NUDIX_hydrolase-like_dom_sf"/>
</dbReference>
<keyword evidence="2" id="KW-1185">Reference proteome</keyword>
<accession>A0A2N9W2H1</accession>